<evidence type="ECO:0000256" key="2">
    <source>
        <dbReference type="ARBA" id="ARBA00009810"/>
    </source>
</evidence>
<keyword evidence="5 10" id="KW-0812">Transmembrane</keyword>
<dbReference type="InterPro" id="IPR037066">
    <property type="entry name" value="Plug_dom_sf"/>
</dbReference>
<keyword evidence="9 10" id="KW-0998">Cell outer membrane</keyword>
<evidence type="ECO:0000313" key="16">
    <source>
        <dbReference type="Proteomes" id="UP000183487"/>
    </source>
</evidence>
<keyword evidence="8" id="KW-0675">Receptor</keyword>
<evidence type="ECO:0000256" key="9">
    <source>
        <dbReference type="ARBA" id="ARBA00023237"/>
    </source>
</evidence>
<keyword evidence="6 11" id="KW-0798">TonB box</keyword>
<comment type="subcellular location">
    <subcellularLocation>
        <location evidence="1 10">Cell outer membrane</location>
        <topology evidence="1 10">Multi-pass membrane protein</topology>
    </subcellularLocation>
</comment>
<evidence type="ECO:0000256" key="7">
    <source>
        <dbReference type="ARBA" id="ARBA00023136"/>
    </source>
</evidence>
<evidence type="ECO:0000259" key="13">
    <source>
        <dbReference type="Pfam" id="PF00593"/>
    </source>
</evidence>
<dbReference type="InterPro" id="IPR036942">
    <property type="entry name" value="Beta-barrel_TonB_sf"/>
</dbReference>
<dbReference type="AlphaFoldDB" id="A0A1H1JHA2"/>
<evidence type="ECO:0000313" key="15">
    <source>
        <dbReference type="EMBL" id="SDR49292.1"/>
    </source>
</evidence>
<dbReference type="Proteomes" id="UP000183487">
    <property type="component" value="Unassembled WGS sequence"/>
</dbReference>
<feature type="domain" description="TonB-dependent receptor-like beta-barrel" evidence="13">
    <location>
        <begin position="269"/>
        <end position="691"/>
    </location>
</feature>
<keyword evidence="12" id="KW-0732">Signal</keyword>
<accession>A0A1H1JHA2</accession>
<dbReference type="GO" id="GO:0015891">
    <property type="term" value="P:siderophore transport"/>
    <property type="evidence" value="ECO:0007669"/>
    <property type="project" value="InterPro"/>
</dbReference>
<name>A0A1H1JHA2_9BURK</name>
<keyword evidence="7 10" id="KW-0472">Membrane</keyword>
<dbReference type="Gene3D" id="2.170.130.10">
    <property type="entry name" value="TonB-dependent receptor, plug domain"/>
    <property type="match status" value="1"/>
</dbReference>
<organism evidence="15 16">
    <name type="scientific">Paraburkholderia fungorum</name>
    <dbReference type="NCBI Taxonomy" id="134537"/>
    <lineage>
        <taxon>Bacteria</taxon>
        <taxon>Pseudomonadati</taxon>
        <taxon>Pseudomonadota</taxon>
        <taxon>Betaproteobacteria</taxon>
        <taxon>Burkholderiales</taxon>
        <taxon>Burkholderiaceae</taxon>
        <taxon>Paraburkholderia</taxon>
    </lineage>
</organism>
<dbReference type="PANTHER" id="PTHR32552:SF82">
    <property type="entry name" value="FCUA PROTEIN"/>
    <property type="match status" value="1"/>
</dbReference>
<keyword evidence="4 10" id="KW-1134">Transmembrane beta strand</keyword>
<proteinExistence type="inferred from homology"/>
<evidence type="ECO:0000256" key="8">
    <source>
        <dbReference type="ARBA" id="ARBA00023170"/>
    </source>
</evidence>
<dbReference type="InterPro" id="IPR010105">
    <property type="entry name" value="TonB_sidphr_rcpt"/>
</dbReference>
<evidence type="ECO:0000256" key="3">
    <source>
        <dbReference type="ARBA" id="ARBA00022448"/>
    </source>
</evidence>
<dbReference type="SUPFAM" id="SSF56935">
    <property type="entry name" value="Porins"/>
    <property type="match status" value="1"/>
</dbReference>
<comment type="similarity">
    <text evidence="2 10 11">Belongs to the TonB-dependent receptor family.</text>
</comment>
<keyword evidence="16" id="KW-1185">Reference proteome</keyword>
<dbReference type="InterPro" id="IPR012910">
    <property type="entry name" value="Plug_dom"/>
</dbReference>
<dbReference type="RefSeq" id="WP_216350635.1">
    <property type="nucleotide sequence ID" value="NZ_FNKP01000003.1"/>
</dbReference>
<dbReference type="NCBIfam" id="TIGR01783">
    <property type="entry name" value="TonB-siderophor"/>
    <property type="match status" value="1"/>
</dbReference>
<feature type="chain" id="PRO_5010194234" evidence="12">
    <location>
        <begin position="29"/>
        <end position="732"/>
    </location>
</feature>
<dbReference type="Pfam" id="PF07715">
    <property type="entry name" value="Plug"/>
    <property type="match status" value="1"/>
</dbReference>
<evidence type="ECO:0000256" key="1">
    <source>
        <dbReference type="ARBA" id="ARBA00004571"/>
    </source>
</evidence>
<protein>
    <submittedName>
        <fullName evidence="15">Iron complex outermembrane recepter protein</fullName>
    </submittedName>
</protein>
<evidence type="ECO:0000256" key="11">
    <source>
        <dbReference type="RuleBase" id="RU003357"/>
    </source>
</evidence>
<dbReference type="GO" id="GO:0015344">
    <property type="term" value="F:siderophore uptake transmembrane transporter activity"/>
    <property type="evidence" value="ECO:0007669"/>
    <property type="project" value="TreeGrafter"/>
</dbReference>
<dbReference type="EMBL" id="FNKP01000003">
    <property type="protein sequence ID" value="SDR49292.1"/>
    <property type="molecule type" value="Genomic_DNA"/>
</dbReference>
<evidence type="ECO:0000256" key="10">
    <source>
        <dbReference type="PROSITE-ProRule" id="PRU01360"/>
    </source>
</evidence>
<gene>
    <name evidence="15" type="ORF">SAMN05443245_6382</name>
</gene>
<evidence type="ECO:0000259" key="14">
    <source>
        <dbReference type="Pfam" id="PF07715"/>
    </source>
</evidence>
<evidence type="ECO:0000256" key="12">
    <source>
        <dbReference type="SAM" id="SignalP"/>
    </source>
</evidence>
<dbReference type="GO" id="GO:0038023">
    <property type="term" value="F:signaling receptor activity"/>
    <property type="evidence" value="ECO:0007669"/>
    <property type="project" value="InterPro"/>
</dbReference>
<dbReference type="GO" id="GO:0009279">
    <property type="term" value="C:cell outer membrane"/>
    <property type="evidence" value="ECO:0007669"/>
    <property type="project" value="UniProtKB-SubCell"/>
</dbReference>
<evidence type="ECO:0000256" key="5">
    <source>
        <dbReference type="ARBA" id="ARBA00022692"/>
    </source>
</evidence>
<dbReference type="InterPro" id="IPR000531">
    <property type="entry name" value="Beta-barrel_TonB"/>
</dbReference>
<dbReference type="Pfam" id="PF00593">
    <property type="entry name" value="TonB_dep_Rec_b-barrel"/>
    <property type="match status" value="1"/>
</dbReference>
<reference evidence="16" key="1">
    <citation type="submission" date="2016-10" db="EMBL/GenBank/DDBJ databases">
        <authorList>
            <person name="Varghese N."/>
        </authorList>
    </citation>
    <scope>NUCLEOTIDE SEQUENCE [LARGE SCALE GENOMIC DNA]</scope>
    <source>
        <strain evidence="16">GAS106B</strain>
    </source>
</reference>
<feature type="signal peptide" evidence="12">
    <location>
        <begin position="1"/>
        <end position="28"/>
    </location>
</feature>
<sequence length="732" mass="78060">MNLKRRAIDRALAAVSLVIMSGHAFAQAAPVASSDAVAANASEPATKSTAATTVLPTVAVSAAPSTASTSDSLRVDNATLGPLGKLDRLDTPYTINVVPQHLIQNQQLKSVADALRYLPEAQGDGARPQTRGIQGSVVQNSRIDGLNVVSTTDYPLEEFDRIEVLDGLAGSLYGPANPAGTFNYVQKRPTDDRLMRFTLGYSTQSRFLRGVDLSDRVGPSKAIGYRLTLLDETGTGYTDHSSVRRQLGSLALDFHLSPDTVIETNFSHYHYVTKGFPATFALASGVHFPAALDPTNSAYGSQNAGNDDTTDTGSIRVRHDFSADWHLTAAVLRQIADRESTAPTNTLTSNAGAYTTTIGTATASRFTITSNLLYLNGHVKTGSIDHAISLGTSGFTWDNFNPEGGATTTLGTGNLSNPQSFDLTGVPDFTHRYQSAQSTQQSFMAGDDITFSPYWSVLLTGSQSWLSTHNYSVKGVQTSESADQGLSGAASLVFRPSDNQSVYVTYADSLQQGDTAPTGSTNAGNILAPYRSKQWEVGYKLALGGVNASVAAFRITRPYAYTLADGTYGTAGEQRNRGIELMMDGDVTRDLSLFGGVTWLDPRLFDTGSASTEGKRIVGLPEFALNLLAEYKVPQVPGLFTDFNAHFIGSRPTDNADVYSVGSYATFDVGVGYLTKIYHRAVTFRLAVDNLTNRSYWTNIVPGGLNGYTGAGNASASLGAPRTVSASVQFDL</sequence>
<dbReference type="PANTHER" id="PTHR32552">
    <property type="entry name" value="FERRICHROME IRON RECEPTOR-RELATED"/>
    <property type="match status" value="1"/>
</dbReference>
<dbReference type="PROSITE" id="PS52016">
    <property type="entry name" value="TONB_DEPENDENT_REC_3"/>
    <property type="match status" value="1"/>
</dbReference>
<dbReference type="Gene3D" id="2.40.170.20">
    <property type="entry name" value="TonB-dependent receptor, beta-barrel domain"/>
    <property type="match status" value="1"/>
</dbReference>
<dbReference type="InterPro" id="IPR039426">
    <property type="entry name" value="TonB-dep_rcpt-like"/>
</dbReference>
<evidence type="ECO:0000256" key="6">
    <source>
        <dbReference type="ARBA" id="ARBA00023077"/>
    </source>
</evidence>
<keyword evidence="3 10" id="KW-0813">Transport</keyword>
<dbReference type="CDD" id="cd01347">
    <property type="entry name" value="ligand_gated_channel"/>
    <property type="match status" value="1"/>
</dbReference>
<feature type="domain" description="TonB-dependent receptor plug" evidence="14">
    <location>
        <begin position="89"/>
        <end position="181"/>
    </location>
</feature>
<evidence type="ECO:0000256" key="4">
    <source>
        <dbReference type="ARBA" id="ARBA00022452"/>
    </source>
</evidence>